<comment type="caution">
    <text evidence="1">The sequence shown here is derived from an EMBL/GenBank/DDBJ whole genome shotgun (WGS) entry which is preliminary data.</text>
</comment>
<keyword evidence="2" id="KW-1185">Reference proteome</keyword>
<name>A0ABV2MBF8_9HYPH</name>
<sequence length="89" mass="9927">MIIVVDQRDQPNLVTQRHKNPSPVVSSRACLYSDQAWRQCLEESNDIVAAQLAAAHRRAGTIDPVNLKYMLGDIQTNCGNLLHGRLSLM</sequence>
<gene>
    <name evidence="1" type="ORF">ABID08_001141</name>
</gene>
<proteinExistence type="predicted"/>
<evidence type="ECO:0000313" key="2">
    <source>
        <dbReference type="Proteomes" id="UP001549077"/>
    </source>
</evidence>
<dbReference type="EMBL" id="JBEPMY010000002">
    <property type="protein sequence ID" value="MET3753798.1"/>
    <property type="molecule type" value="Genomic_DNA"/>
</dbReference>
<dbReference type="Proteomes" id="UP001549077">
    <property type="component" value="Unassembled WGS sequence"/>
</dbReference>
<evidence type="ECO:0000313" key="1">
    <source>
        <dbReference type="EMBL" id="MET3753798.1"/>
    </source>
</evidence>
<organism evidence="1 2">
    <name type="scientific">Rhizobium binae</name>
    <dbReference type="NCBI Taxonomy" id="1138190"/>
    <lineage>
        <taxon>Bacteria</taxon>
        <taxon>Pseudomonadati</taxon>
        <taxon>Pseudomonadota</taxon>
        <taxon>Alphaproteobacteria</taxon>
        <taxon>Hyphomicrobiales</taxon>
        <taxon>Rhizobiaceae</taxon>
        <taxon>Rhizobium/Agrobacterium group</taxon>
        <taxon>Rhizobium</taxon>
    </lineage>
</organism>
<accession>A0ABV2MBF8</accession>
<reference evidence="1 2" key="1">
    <citation type="submission" date="2024-06" db="EMBL/GenBank/DDBJ databases">
        <title>Genomic Encyclopedia of Type Strains, Phase IV (KMG-IV): sequencing the most valuable type-strain genomes for metagenomic binning, comparative biology and taxonomic classification.</title>
        <authorList>
            <person name="Goeker M."/>
        </authorList>
    </citation>
    <scope>NUCLEOTIDE SEQUENCE [LARGE SCALE GENOMIC DNA]</scope>
    <source>
        <strain evidence="1 2">DSM 29288</strain>
    </source>
</reference>
<protein>
    <submittedName>
        <fullName evidence="1">Uncharacterized protein</fullName>
    </submittedName>
</protein>